<dbReference type="InterPro" id="IPR012337">
    <property type="entry name" value="RNaseH-like_sf"/>
</dbReference>
<dbReference type="AlphaFoldDB" id="A0A964XQW2"/>
<comment type="caution">
    <text evidence="6">The sequence shown here is derived from an EMBL/GenBank/DDBJ whole genome shotgun (WGS) entry which is preliminary data.</text>
</comment>
<comment type="catalytic activity">
    <reaction evidence="4">
        <text>DNA(n) + a 2'-deoxyribonucleoside 5'-triphosphate = DNA(n+1) + diphosphate</text>
        <dbReference type="Rhea" id="RHEA:22508"/>
        <dbReference type="Rhea" id="RHEA-COMP:17339"/>
        <dbReference type="Rhea" id="RHEA-COMP:17340"/>
        <dbReference type="ChEBI" id="CHEBI:33019"/>
        <dbReference type="ChEBI" id="CHEBI:61560"/>
        <dbReference type="ChEBI" id="CHEBI:173112"/>
        <dbReference type="EC" id="2.7.7.7"/>
    </reaction>
</comment>
<dbReference type="GO" id="GO:0008408">
    <property type="term" value="F:3'-5' exonuclease activity"/>
    <property type="evidence" value="ECO:0007669"/>
    <property type="project" value="TreeGrafter"/>
</dbReference>
<sequence>MKNIFNRIRSFLDNRKALKQLNINDAIFTVLDTETTGLNVNEGHKIVSVGGIKIKSYQLLEDQILDELINPERDIPFASRNIHYISDDQVKDKPNIYQLEKKISNFLENTILVGHNVDFDIGFIKKNAAKTSLAVTVKKIPSIDTILLAAGLYPSLESYELSFLCDHFRIKTFDQIRHSALGDAIITARLFLFLLDTAKNRNNAHSIGELINLCKQGRQIHYLMK</sequence>
<keyword evidence="6" id="KW-0378">Hydrolase</keyword>
<evidence type="ECO:0000259" key="5">
    <source>
        <dbReference type="SMART" id="SM00479"/>
    </source>
</evidence>
<proteinExistence type="predicted"/>
<comment type="function">
    <text evidence="2">DNA polymerase III is a complex, multichain enzyme responsible for most of the replicative synthesis in bacteria. The epsilon subunit contain the editing function and is a proofreading 3'-5' exonuclease.</text>
</comment>
<evidence type="ECO:0000256" key="4">
    <source>
        <dbReference type="ARBA" id="ARBA00049244"/>
    </source>
</evidence>
<dbReference type="PANTHER" id="PTHR30231:SF41">
    <property type="entry name" value="DNA POLYMERASE III SUBUNIT EPSILON"/>
    <property type="match status" value="1"/>
</dbReference>
<dbReference type="InterPro" id="IPR036397">
    <property type="entry name" value="RNaseH_sf"/>
</dbReference>
<keyword evidence="6" id="KW-0269">Exonuclease</keyword>
<protein>
    <recommendedName>
        <fullName evidence="1">DNA-directed DNA polymerase</fullName>
        <ecNumber evidence="1">2.7.7.7</ecNumber>
    </recommendedName>
</protein>
<reference evidence="6" key="1">
    <citation type="submission" date="2018-10" db="EMBL/GenBank/DDBJ databases">
        <title>Iterative Subtractive Binning of Freshwater Chronoseries Metagenomes Recovers Nearly Complete Genomes from over Four Hundred Novel Species.</title>
        <authorList>
            <person name="Rodriguez-R L.M."/>
            <person name="Tsementzi D."/>
            <person name="Luo C."/>
            <person name="Konstantinidis K.T."/>
        </authorList>
    </citation>
    <scope>NUCLEOTIDE SEQUENCE</scope>
    <source>
        <strain evidence="6">WB7_6_001</strain>
    </source>
</reference>
<accession>A0A964XQW2</accession>
<dbReference type="NCBIfam" id="TIGR00573">
    <property type="entry name" value="dnaq"/>
    <property type="match status" value="1"/>
</dbReference>
<dbReference type="GO" id="GO:0005829">
    <property type="term" value="C:cytosol"/>
    <property type="evidence" value="ECO:0007669"/>
    <property type="project" value="TreeGrafter"/>
</dbReference>
<evidence type="ECO:0000256" key="2">
    <source>
        <dbReference type="ARBA" id="ARBA00025483"/>
    </source>
</evidence>
<comment type="subunit">
    <text evidence="3">DNA polymerase III contains a core (composed of alpha, epsilon and theta chains) that associates with a tau subunit. This core dimerizes to form the POLIII' complex. PolIII' associates with the gamma complex (composed of gamma, delta, delta', psi and chi chains) and with the beta chain to form the complete DNA polymerase III complex.</text>
</comment>
<dbReference type="PANTHER" id="PTHR30231">
    <property type="entry name" value="DNA POLYMERASE III SUBUNIT EPSILON"/>
    <property type="match status" value="1"/>
</dbReference>
<dbReference type="GO" id="GO:0003887">
    <property type="term" value="F:DNA-directed DNA polymerase activity"/>
    <property type="evidence" value="ECO:0007669"/>
    <property type="project" value="UniProtKB-EC"/>
</dbReference>
<dbReference type="Proteomes" id="UP000713222">
    <property type="component" value="Unassembled WGS sequence"/>
</dbReference>
<evidence type="ECO:0000313" key="6">
    <source>
        <dbReference type="EMBL" id="NBN88414.1"/>
    </source>
</evidence>
<dbReference type="EC" id="2.7.7.7" evidence="1"/>
<name>A0A964XQW2_9PROT</name>
<dbReference type="SMART" id="SM00479">
    <property type="entry name" value="EXOIII"/>
    <property type="match status" value="1"/>
</dbReference>
<keyword evidence="6" id="KW-0540">Nuclease</keyword>
<dbReference type="FunFam" id="3.30.420.10:FF:000045">
    <property type="entry name" value="3'-5' exonuclease DinG"/>
    <property type="match status" value="1"/>
</dbReference>
<dbReference type="Pfam" id="PF00929">
    <property type="entry name" value="RNase_T"/>
    <property type="match status" value="1"/>
</dbReference>
<evidence type="ECO:0000256" key="1">
    <source>
        <dbReference type="ARBA" id="ARBA00012417"/>
    </source>
</evidence>
<dbReference type="EMBL" id="RGET01000116">
    <property type="protein sequence ID" value="NBN88414.1"/>
    <property type="molecule type" value="Genomic_DNA"/>
</dbReference>
<dbReference type="InterPro" id="IPR006054">
    <property type="entry name" value="DnaQ"/>
</dbReference>
<dbReference type="InterPro" id="IPR013520">
    <property type="entry name" value="Ribonucl_H"/>
</dbReference>
<dbReference type="SUPFAM" id="SSF53098">
    <property type="entry name" value="Ribonuclease H-like"/>
    <property type="match status" value="1"/>
</dbReference>
<dbReference type="GO" id="GO:0003677">
    <property type="term" value="F:DNA binding"/>
    <property type="evidence" value="ECO:0007669"/>
    <property type="project" value="InterPro"/>
</dbReference>
<feature type="non-terminal residue" evidence="6">
    <location>
        <position position="225"/>
    </location>
</feature>
<dbReference type="Gene3D" id="3.30.420.10">
    <property type="entry name" value="Ribonuclease H-like superfamily/Ribonuclease H"/>
    <property type="match status" value="1"/>
</dbReference>
<gene>
    <name evidence="6" type="ORF">EBV32_04945</name>
</gene>
<dbReference type="CDD" id="cd06127">
    <property type="entry name" value="DEDDh"/>
    <property type="match status" value="1"/>
</dbReference>
<feature type="domain" description="Exonuclease" evidence="5">
    <location>
        <begin position="27"/>
        <end position="200"/>
    </location>
</feature>
<organism evidence="6 7">
    <name type="scientific">Candidatus Fonsibacter lacus</name>
    <dbReference type="NCBI Taxonomy" id="2576439"/>
    <lineage>
        <taxon>Bacteria</taxon>
        <taxon>Pseudomonadati</taxon>
        <taxon>Pseudomonadota</taxon>
        <taxon>Alphaproteobacteria</taxon>
        <taxon>Candidatus Pelagibacterales</taxon>
        <taxon>Candidatus Pelagibacterales incertae sedis</taxon>
        <taxon>Candidatus Fonsibacter</taxon>
    </lineage>
</organism>
<evidence type="ECO:0000256" key="3">
    <source>
        <dbReference type="ARBA" id="ARBA00026073"/>
    </source>
</evidence>
<dbReference type="GO" id="GO:0045004">
    <property type="term" value="P:DNA replication proofreading"/>
    <property type="evidence" value="ECO:0007669"/>
    <property type="project" value="TreeGrafter"/>
</dbReference>
<evidence type="ECO:0000313" key="7">
    <source>
        <dbReference type="Proteomes" id="UP000713222"/>
    </source>
</evidence>